<accession>A0ABS1ZAX6</accession>
<evidence type="ECO:0000313" key="2">
    <source>
        <dbReference type="Proteomes" id="UP000809137"/>
    </source>
</evidence>
<organism evidence="1 2">
    <name type="scientific">Pantoea eucrina</name>
    <dbReference type="NCBI Taxonomy" id="472693"/>
    <lineage>
        <taxon>Bacteria</taxon>
        <taxon>Pseudomonadati</taxon>
        <taxon>Pseudomonadota</taxon>
        <taxon>Gammaproteobacteria</taxon>
        <taxon>Enterobacterales</taxon>
        <taxon>Erwiniaceae</taxon>
        <taxon>Pantoea</taxon>
    </lineage>
</organism>
<name>A0ABS1ZAX6_9GAMM</name>
<keyword evidence="2" id="KW-1185">Reference proteome</keyword>
<dbReference type="GeneID" id="84690434"/>
<dbReference type="EMBL" id="JAFCXS010000017">
    <property type="protein sequence ID" value="MBM0749120.1"/>
    <property type="molecule type" value="Genomic_DNA"/>
</dbReference>
<dbReference type="RefSeq" id="WP_039382899.1">
    <property type="nucleotide sequence ID" value="NZ_CP083448.1"/>
</dbReference>
<dbReference type="Proteomes" id="UP000809137">
    <property type="component" value="Unassembled WGS sequence"/>
</dbReference>
<proteinExistence type="predicted"/>
<sequence length="69" mass="7665">MSTRYKVTYEHQDGDVKKREEVILESENEPSDEEAHEAVLQDLAMMKTPGTGVDGVAKFDIISIAPADE</sequence>
<evidence type="ECO:0000313" key="1">
    <source>
        <dbReference type="EMBL" id="MBM0749120.1"/>
    </source>
</evidence>
<reference evidence="1 2" key="1">
    <citation type="submission" date="2021-01" db="EMBL/GenBank/DDBJ databases">
        <title>Complete genome sequence of Pantoea eucrina OB49, a heavy metal tolerant bacterium with PGPR potential isolated from wheat in Algeria.</title>
        <authorList>
            <person name="Lekired A."/>
            <person name="Ouzari I.H."/>
        </authorList>
    </citation>
    <scope>NUCLEOTIDE SEQUENCE [LARGE SCALE GENOMIC DNA]</scope>
    <source>
        <strain evidence="1 2">OB49</strain>
    </source>
</reference>
<gene>
    <name evidence="1" type="ORF">JJB79_17155</name>
</gene>
<comment type="caution">
    <text evidence="1">The sequence shown here is derived from an EMBL/GenBank/DDBJ whole genome shotgun (WGS) entry which is preliminary data.</text>
</comment>
<protein>
    <submittedName>
        <fullName evidence="1">Uncharacterized protein</fullName>
    </submittedName>
</protein>